<accession>A0ABP8CTR8</accession>
<keyword evidence="1" id="KW-0812">Transmembrane</keyword>
<evidence type="ECO:0008006" key="4">
    <source>
        <dbReference type="Google" id="ProtNLM"/>
    </source>
</evidence>
<keyword evidence="1" id="KW-0472">Membrane</keyword>
<evidence type="ECO:0000256" key="1">
    <source>
        <dbReference type="SAM" id="Phobius"/>
    </source>
</evidence>
<evidence type="ECO:0000313" key="2">
    <source>
        <dbReference type="EMBL" id="GAA4243137.1"/>
    </source>
</evidence>
<keyword evidence="1" id="KW-1133">Transmembrane helix</keyword>
<dbReference type="Proteomes" id="UP001500620">
    <property type="component" value="Unassembled WGS sequence"/>
</dbReference>
<proteinExistence type="predicted"/>
<gene>
    <name evidence="2" type="ORF">GCM10022255_000930</name>
</gene>
<organism evidence="2 3">
    <name type="scientific">Dactylosporangium darangshiense</name>
    <dbReference type="NCBI Taxonomy" id="579108"/>
    <lineage>
        <taxon>Bacteria</taxon>
        <taxon>Bacillati</taxon>
        <taxon>Actinomycetota</taxon>
        <taxon>Actinomycetes</taxon>
        <taxon>Micromonosporales</taxon>
        <taxon>Micromonosporaceae</taxon>
        <taxon>Dactylosporangium</taxon>
    </lineage>
</organism>
<dbReference type="RefSeq" id="WP_345119953.1">
    <property type="nucleotide sequence ID" value="NZ_BAABAT010000001.1"/>
</dbReference>
<comment type="caution">
    <text evidence="2">The sequence shown here is derived from an EMBL/GenBank/DDBJ whole genome shotgun (WGS) entry which is preliminary data.</text>
</comment>
<feature type="transmembrane region" description="Helical" evidence="1">
    <location>
        <begin position="139"/>
        <end position="158"/>
    </location>
</feature>
<sequence>MDASIDRYLHRVDGVAAEIWVPPSRGQLFWLRHAPALFAPAVEGGSRLARWWAIATVTPSTNITVLNLRYQAYLNLIFHRTRLAKVGHAVCMPLIVASMLAACCALPLGSLPVNASLPAAAGLSIWWLWWAVKERDPLWGASGVLLVAALYALANAAYELRPHAIAGSALLAQPLAWVVLGSLLQAASHALEPLPPRVTRSPRWVPMREYLFGAEGRRNSRTTVARRVGHLAAQTVFGTVDELVASPRLLPVLLLDLLWRLGHDPARRAAWRAQAARAFASGNPGLDFIGVGGATPLRIPA</sequence>
<dbReference type="EMBL" id="BAABAT010000001">
    <property type="protein sequence ID" value="GAA4243137.1"/>
    <property type="molecule type" value="Genomic_DNA"/>
</dbReference>
<feature type="transmembrane region" description="Helical" evidence="1">
    <location>
        <begin position="86"/>
        <end position="109"/>
    </location>
</feature>
<protein>
    <recommendedName>
        <fullName evidence="4">Integral membrane protein</fullName>
    </recommendedName>
</protein>
<name>A0ABP8CTR8_9ACTN</name>
<reference evidence="3" key="1">
    <citation type="journal article" date="2019" name="Int. J. Syst. Evol. Microbiol.">
        <title>The Global Catalogue of Microorganisms (GCM) 10K type strain sequencing project: providing services to taxonomists for standard genome sequencing and annotation.</title>
        <authorList>
            <consortium name="The Broad Institute Genomics Platform"/>
            <consortium name="The Broad Institute Genome Sequencing Center for Infectious Disease"/>
            <person name="Wu L."/>
            <person name="Ma J."/>
        </authorList>
    </citation>
    <scope>NUCLEOTIDE SEQUENCE [LARGE SCALE GENOMIC DNA]</scope>
    <source>
        <strain evidence="3">JCM 17441</strain>
    </source>
</reference>
<feature type="transmembrane region" description="Helical" evidence="1">
    <location>
        <begin position="115"/>
        <end position="132"/>
    </location>
</feature>
<keyword evidence="3" id="KW-1185">Reference proteome</keyword>
<evidence type="ECO:0000313" key="3">
    <source>
        <dbReference type="Proteomes" id="UP001500620"/>
    </source>
</evidence>